<dbReference type="PANTHER" id="PTHR21152">
    <property type="entry name" value="AMINOTRANSFERASE CLASS V"/>
    <property type="match status" value="1"/>
</dbReference>
<accession>A0A1H3A4E2</accession>
<evidence type="ECO:0000256" key="7">
    <source>
        <dbReference type="PIRSR" id="PIRSR000524-50"/>
    </source>
</evidence>
<comment type="similarity">
    <text evidence="2 8">Belongs to the class-V pyridoxal-phosphate-dependent aminotransferase family.</text>
</comment>
<dbReference type="Pfam" id="PF00266">
    <property type="entry name" value="Aminotran_5"/>
    <property type="match status" value="1"/>
</dbReference>
<evidence type="ECO:0000313" key="11">
    <source>
        <dbReference type="EMBL" id="SDX24068.1"/>
    </source>
</evidence>
<evidence type="ECO:0000256" key="9">
    <source>
        <dbReference type="RuleBase" id="RU004504"/>
    </source>
</evidence>
<comment type="cofactor">
    <cofactor evidence="1 7 9">
        <name>pyridoxal 5'-phosphate</name>
        <dbReference type="ChEBI" id="CHEBI:597326"/>
    </cofactor>
</comment>
<feature type="domain" description="Aminotransferase class V" evidence="10">
    <location>
        <begin position="58"/>
        <end position="327"/>
    </location>
</feature>
<dbReference type="SUPFAM" id="SSF53383">
    <property type="entry name" value="PLP-dependent transferases"/>
    <property type="match status" value="1"/>
</dbReference>
<feature type="binding site" evidence="6">
    <location>
        <position position="336"/>
    </location>
    <ligand>
        <name>substrate</name>
    </ligand>
</feature>
<keyword evidence="5 7" id="KW-0663">Pyridoxal phosphate</keyword>
<dbReference type="RefSeq" id="WP_093753218.1">
    <property type="nucleotide sequence ID" value="NZ_FNNG01000008.1"/>
</dbReference>
<dbReference type="EMBL" id="FNNG01000008">
    <property type="protein sequence ID" value="SDX24068.1"/>
    <property type="molecule type" value="Genomic_DNA"/>
</dbReference>
<dbReference type="GO" id="GO:0004760">
    <property type="term" value="F:L-serine-pyruvate transaminase activity"/>
    <property type="evidence" value="ECO:0007669"/>
    <property type="project" value="TreeGrafter"/>
</dbReference>
<keyword evidence="4 11" id="KW-0808">Transferase</keyword>
<dbReference type="InterPro" id="IPR015422">
    <property type="entry name" value="PyrdxlP-dep_Trfase_small"/>
</dbReference>
<dbReference type="InterPro" id="IPR020578">
    <property type="entry name" value="Aminotrans_V_PyrdxlP_BS"/>
</dbReference>
<evidence type="ECO:0000256" key="8">
    <source>
        <dbReference type="RuleBase" id="RU004075"/>
    </source>
</evidence>
<dbReference type="Gene3D" id="3.40.640.10">
    <property type="entry name" value="Type I PLP-dependent aspartate aminotransferase-like (Major domain)"/>
    <property type="match status" value="1"/>
</dbReference>
<evidence type="ECO:0000259" key="10">
    <source>
        <dbReference type="Pfam" id="PF00266"/>
    </source>
</evidence>
<dbReference type="GO" id="GO:0008453">
    <property type="term" value="F:alanine-glyoxylate transaminase activity"/>
    <property type="evidence" value="ECO:0007669"/>
    <property type="project" value="TreeGrafter"/>
</dbReference>
<dbReference type="AlphaFoldDB" id="A0A1H3A4E2"/>
<dbReference type="InterPro" id="IPR015424">
    <property type="entry name" value="PyrdxlP-dep_Trfase"/>
</dbReference>
<evidence type="ECO:0000256" key="5">
    <source>
        <dbReference type="ARBA" id="ARBA00022898"/>
    </source>
</evidence>
<keyword evidence="3 11" id="KW-0032">Aminotransferase</keyword>
<sequence length="381" mass="42156">MKNRKLVMIPGPTPVVRSIQDQMGRETVAFGDPDFVKDFKEVIGDLKDIFKTEGEAFVVAGTGTLAMEMGIANITKESYDVLVVSHGFFGDRYVELCQRKGLKVDVLKSEWGTIVPVEEIEKKLKEKNYKAITVTHVDTSTGICAPLAEIGEVVKKFEDTLLVVDGVCATAAEPEYLDEMGIDVLITGSQKAFGVAPGLAIVLAGPKALERRKSLGTIRDYYIDFEKWIPIMRDPAKYFGTPPVNLIWALKESLRIMKEEGIENRYKRHIRVARAMQAALEELGFTLLAEREHRAVTLSNVLYMDGIEDGEFRKVLAEEGVVVAGGLGAYAGKMFRLGHMGNIDFHDLVSTISAIERTLYRLGIKDVLGKGVGKLAEELLK</sequence>
<dbReference type="PANTHER" id="PTHR21152:SF24">
    <property type="entry name" value="ALANINE--GLYOXYLATE AMINOTRANSFERASE 1"/>
    <property type="match status" value="1"/>
</dbReference>
<dbReference type="PIRSF" id="PIRSF000524">
    <property type="entry name" value="SPT"/>
    <property type="match status" value="1"/>
</dbReference>
<protein>
    <submittedName>
        <fullName evidence="11">Aspartate aminotransferase</fullName>
    </submittedName>
</protein>
<name>A0A1H3A4E2_9FIRM</name>
<proteinExistence type="inferred from homology"/>
<dbReference type="InterPro" id="IPR015421">
    <property type="entry name" value="PyrdxlP-dep_Trfase_major"/>
</dbReference>
<evidence type="ECO:0000256" key="4">
    <source>
        <dbReference type="ARBA" id="ARBA00022679"/>
    </source>
</evidence>
<evidence type="ECO:0000313" key="12">
    <source>
        <dbReference type="Proteomes" id="UP000198828"/>
    </source>
</evidence>
<evidence type="ECO:0000256" key="6">
    <source>
        <dbReference type="PIRSR" id="PIRSR000524-1"/>
    </source>
</evidence>
<dbReference type="Proteomes" id="UP000198828">
    <property type="component" value="Unassembled WGS sequence"/>
</dbReference>
<dbReference type="InterPro" id="IPR024169">
    <property type="entry name" value="SP_NH2Trfase/AEP_transaminase"/>
</dbReference>
<reference evidence="11 12" key="1">
    <citation type="submission" date="2016-10" db="EMBL/GenBank/DDBJ databases">
        <authorList>
            <person name="de Groot N.N."/>
        </authorList>
    </citation>
    <scope>NUCLEOTIDE SEQUENCE [LARGE SCALE GENOMIC DNA]</scope>
    <source>
        <strain evidence="11 12">DSM 23310</strain>
    </source>
</reference>
<dbReference type="PROSITE" id="PS00595">
    <property type="entry name" value="AA_TRANSFER_CLASS_5"/>
    <property type="match status" value="1"/>
</dbReference>
<evidence type="ECO:0000256" key="1">
    <source>
        <dbReference type="ARBA" id="ARBA00001933"/>
    </source>
</evidence>
<gene>
    <name evidence="11" type="ORF">SAMN05660923_01971</name>
</gene>
<dbReference type="GO" id="GO:0019265">
    <property type="term" value="P:glycine biosynthetic process, by transamination of glyoxylate"/>
    <property type="evidence" value="ECO:0007669"/>
    <property type="project" value="TreeGrafter"/>
</dbReference>
<dbReference type="Gene3D" id="3.90.1150.10">
    <property type="entry name" value="Aspartate Aminotransferase, domain 1"/>
    <property type="match status" value="1"/>
</dbReference>
<dbReference type="OrthoDB" id="389074at2"/>
<feature type="modified residue" description="N6-(pyridoxal phosphate)lysine" evidence="7">
    <location>
        <position position="191"/>
    </location>
</feature>
<keyword evidence="12" id="KW-1185">Reference proteome</keyword>
<dbReference type="InterPro" id="IPR000192">
    <property type="entry name" value="Aminotrans_V_dom"/>
</dbReference>
<evidence type="ECO:0000256" key="2">
    <source>
        <dbReference type="ARBA" id="ARBA00009236"/>
    </source>
</evidence>
<organism evidence="11 12">
    <name type="scientific">Tepidimicrobium xylanilyticum</name>
    <dbReference type="NCBI Taxonomy" id="1123352"/>
    <lineage>
        <taxon>Bacteria</taxon>
        <taxon>Bacillati</taxon>
        <taxon>Bacillota</taxon>
        <taxon>Tissierellia</taxon>
        <taxon>Tissierellales</taxon>
        <taxon>Tepidimicrobiaceae</taxon>
        <taxon>Tepidimicrobium</taxon>
    </lineage>
</organism>
<evidence type="ECO:0000256" key="3">
    <source>
        <dbReference type="ARBA" id="ARBA00022576"/>
    </source>
</evidence>